<dbReference type="InterPro" id="IPR006139">
    <property type="entry name" value="D-isomer_2_OHA_DH_cat_dom"/>
</dbReference>
<organism evidence="7 8">
    <name type="scientific">Roseibium suaedae</name>
    <dbReference type="NCBI Taxonomy" id="735517"/>
    <lineage>
        <taxon>Bacteria</taxon>
        <taxon>Pseudomonadati</taxon>
        <taxon>Pseudomonadota</taxon>
        <taxon>Alphaproteobacteria</taxon>
        <taxon>Hyphomicrobiales</taxon>
        <taxon>Stappiaceae</taxon>
        <taxon>Roseibium</taxon>
    </lineage>
</organism>
<evidence type="ECO:0000256" key="1">
    <source>
        <dbReference type="ARBA" id="ARBA00005854"/>
    </source>
</evidence>
<protein>
    <submittedName>
        <fullName evidence="7">D-3-phosphoglycerate dehydrogenase</fullName>
    </submittedName>
</protein>
<evidence type="ECO:0000313" key="8">
    <source>
        <dbReference type="Proteomes" id="UP000186002"/>
    </source>
</evidence>
<dbReference type="InterPro" id="IPR050857">
    <property type="entry name" value="D-2-hydroxyacid_DH"/>
</dbReference>
<dbReference type="STRING" id="735517.SAMN05444272_3937"/>
<dbReference type="SUPFAM" id="SSF51735">
    <property type="entry name" value="NAD(P)-binding Rossmann-fold domains"/>
    <property type="match status" value="1"/>
</dbReference>
<reference evidence="7 8" key="1">
    <citation type="submission" date="2016-11" db="EMBL/GenBank/DDBJ databases">
        <authorList>
            <person name="Jaros S."/>
            <person name="Januszkiewicz K."/>
            <person name="Wedrychowicz H."/>
        </authorList>
    </citation>
    <scope>NUCLEOTIDE SEQUENCE [LARGE SCALE GENOMIC DNA]</scope>
    <source>
        <strain evidence="7 8">DSM 22153</strain>
    </source>
</reference>
<dbReference type="GO" id="GO:0051287">
    <property type="term" value="F:NAD binding"/>
    <property type="evidence" value="ECO:0007669"/>
    <property type="project" value="InterPro"/>
</dbReference>
<keyword evidence="8" id="KW-1185">Reference proteome</keyword>
<dbReference type="Proteomes" id="UP000186002">
    <property type="component" value="Unassembled WGS sequence"/>
</dbReference>
<dbReference type="SUPFAM" id="SSF52283">
    <property type="entry name" value="Formate/glycerate dehydrogenase catalytic domain-like"/>
    <property type="match status" value="1"/>
</dbReference>
<evidence type="ECO:0000256" key="4">
    <source>
        <dbReference type="RuleBase" id="RU003719"/>
    </source>
</evidence>
<sequence>MTVVVTTSPGFGKHGKVPALIEEAGWEFIRCVDAAEVAANIGRADFLVVGLVPVTGETLQGADKLKAVIKHGVGVDNIDIPACTAKGLPVCNTPAANADAVAELAVGLMFSMARFIPQGHASVTSGGWERRIGSQLGGKTLGIVGLGNIGKRLAKLALGLGMQVVASDMYPDEAFAAANGIRFLSLEELLAQSDYVSLHVFGGKDNAALINRDSLGLMKPGAKLINLARGEVVDLDAVAESLASGHLGGVAIDAYVQEPPAINHPVFSHPNAVFTPHSGADTLEALENVGLMVIEDIKTLIGGGMPARCLNAKNI</sequence>
<feature type="domain" description="D-isomer specific 2-hydroxyacid dehydrogenase NAD-binding" evidence="6">
    <location>
        <begin position="106"/>
        <end position="279"/>
    </location>
</feature>
<dbReference type="PANTHER" id="PTHR42789:SF1">
    <property type="entry name" value="D-ISOMER SPECIFIC 2-HYDROXYACID DEHYDROGENASE FAMILY PROTEIN (AFU_ORTHOLOGUE AFUA_6G10090)"/>
    <property type="match status" value="1"/>
</dbReference>
<evidence type="ECO:0000256" key="3">
    <source>
        <dbReference type="ARBA" id="ARBA00023027"/>
    </source>
</evidence>
<dbReference type="PANTHER" id="PTHR42789">
    <property type="entry name" value="D-ISOMER SPECIFIC 2-HYDROXYACID DEHYDROGENASE FAMILY PROTEIN (AFU_ORTHOLOGUE AFUA_6G10090)"/>
    <property type="match status" value="1"/>
</dbReference>
<evidence type="ECO:0000256" key="2">
    <source>
        <dbReference type="ARBA" id="ARBA00023002"/>
    </source>
</evidence>
<name>A0A1M7NSA1_9HYPH</name>
<dbReference type="OrthoDB" id="9793626at2"/>
<dbReference type="AlphaFoldDB" id="A0A1M7NSA1"/>
<feature type="domain" description="D-isomer specific 2-hydroxyacid dehydrogenase catalytic" evidence="5">
    <location>
        <begin position="31"/>
        <end position="311"/>
    </location>
</feature>
<proteinExistence type="inferred from homology"/>
<dbReference type="EMBL" id="FRBW01000005">
    <property type="protein sequence ID" value="SHN06773.1"/>
    <property type="molecule type" value="Genomic_DNA"/>
</dbReference>
<dbReference type="InterPro" id="IPR036291">
    <property type="entry name" value="NAD(P)-bd_dom_sf"/>
</dbReference>
<dbReference type="Gene3D" id="3.40.50.720">
    <property type="entry name" value="NAD(P)-binding Rossmann-like Domain"/>
    <property type="match status" value="2"/>
</dbReference>
<evidence type="ECO:0000313" key="7">
    <source>
        <dbReference type="EMBL" id="SHN06773.1"/>
    </source>
</evidence>
<gene>
    <name evidence="7" type="ORF">SAMN05444272_3937</name>
</gene>
<keyword evidence="3" id="KW-0520">NAD</keyword>
<dbReference type="RefSeq" id="WP_073015057.1">
    <property type="nucleotide sequence ID" value="NZ_FRBW01000005.1"/>
</dbReference>
<dbReference type="Pfam" id="PF02826">
    <property type="entry name" value="2-Hacid_dh_C"/>
    <property type="match status" value="1"/>
</dbReference>
<dbReference type="InterPro" id="IPR006140">
    <property type="entry name" value="D-isomer_DH_NAD-bd"/>
</dbReference>
<evidence type="ECO:0000259" key="6">
    <source>
        <dbReference type="Pfam" id="PF02826"/>
    </source>
</evidence>
<accession>A0A1M7NSA1</accession>
<comment type="similarity">
    <text evidence="1 4">Belongs to the D-isomer specific 2-hydroxyacid dehydrogenase family.</text>
</comment>
<dbReference type="GO" id="GO:0016616">
    <property type="term" value="F:oxidoreductase activity, acting on the CH-OH group of donors, NAD or NADP as acceptor"/>
    <property type="evidence" value="ECO:0007669"/>
    <property type="project" value="InterPro"/>
</dbReference>
<evidence type="ECO:0000259" key="5">
    <source>
        <dbReference type="Pfam" id="PF00389"/>
    </source>
</evidence>
<keyword evidence="2 4" id="KW-0560">Oxidoreductase</keyword>
<dbReference type="Pfam" id="PF00389">
    <property type="entry name" value="2-Hacid_dh"/>
    <property type="match status" value="1"/>
</dbReference>
<dbReference type="CDD" id="cd12172">
    <property type="entry name" value="PGDH_like_2"/>
    <property type="match status" value="1"/>
</dbReference>